<dbReference type="Proteomes" id="UP001374579">
    <property type="component" value="Unassembled WGS sequence"/>
</dbReference>
<comment type="caution">
    <text evidence="3">The sequence shown here is derived from an EMBL/GenBank/DDBJ whole genome shotgun (WGS) entry which is preliminary data.</text>
</comment>
<dbReference type="EMBL" id="JBAMIC010000012">
    <property type="protein sequence ID" value="KAK7098851.1"/>
    <property type="molecule type" value="Genomic_DNA"/>
</dbReference>
<dbReference type="PANTHER" id="PTHR46599">
    <property type="entry name" value="PIGGYBAC TRANSPOSABLE ELEMENT-DERIVED PROTEIN 4"/>
    <property type="match status" value="1"/>
</dbReference>
<organism evidence="3 4">
    <name type="scientific">Littorina saxatilis</name>
    <dbReference type="NCBI Taxonomy" id="31220"/>
    <lineage>
        <taxon>Eukaryota</taxon>
        <taxon>Metazoa</taxon>
        <taxon>Spiralia</taxon>
        <taxon>Lophotrochozoa</taxon>
        <taxon>Mollusca</taxon>
        <taxon>Gastropoda</taxon>
        <taxon>Caenogastropoda</taxon>
        <taxon>Littorinimorpha</taxon>
        <taxon>Littorinoidea</taxon>
        <taxon>Littorinidae</taxon>
        <taxon>Littorina</taxon>
    </lineage>
</organism>
<evidence type="ECO:0000256" key="1">
    <source>
        <dbReference type="SAM" id="MobiDB-lite"/>
    </source>
</evidence>
<dbReference type="PANTHER" id="PTHR46599:SF3">
    <property type="entry name" value="PIGGYBAC TRANSPOSABLE ELEMENT-DERIVED PROTEIN 4"/>
    <property type="match status" value="1"/>
</dbReference>
<evidence type="ECO:0000313" key="3">
    <source>
        <dbReference type="EMBL" id="KAK7098851.1"/>
    </source>
</evidence>
<name>A0AAN9G853_9CAEN</name>
<evidence type="ECO:0000313" key="4">
    <source>
        <dbReference type="Proteomes" id="UP001374579"/>
    </source>
</evidence>
<protein>
    <recommendedName>
        <fullName evidence="2">PiggyBac transposable element-derived protein domain-containing protein</fullName>
    </recommendedName>
</protein>
<dbReference type="Pfam" id="PF13843">
    <property type="entry name" value="DDE_Tnp_1_7"/>
    <property type="match status" value="1"/>
</dbReference>
<reference evidence="3 4" key="1">
    <citation type="submission" date="2024-02" db="EMBL/GenBank/DDBJ databases">
        <title>Chromosome-scale genome assembly of the rough periwinkle Littorina saxatilis.</title>
        <authorList>
            <person name="De Jode A."/>
            <person name="Faria R."/>
            <person name="Formenti G."/>
            <person name="Sims Y."/>
            <person name="Smith T.P."/>
            <person name="Tracey A."/>
            <person name="Wood J.M.D."/>
            <person name="Zagrodzka Z.B."/>
            <person name="Johannesson K."/>
            <person name="Butlin R.K."/>
            <person name="Leder E.H."/>
        </authorList>
    </citation>
    <scope>NUCLEOTIDE SEQUENCE [LARGE SCALE GENOMIC DNA]</scope>
    <source>
        <strain evidence="3">Snail1</strain>
        <tissue evidence="3">Muscle</tissue>
    </source>
</reference>
<gene>
    <name evidence="3" type="ORF">V1264_003074</name>
</gene>
<keyword evidence="4" id="KW-1185">Reference proteome</keyword>
<proteinExistence type="predicted"/>
<dbReference type="InterPro" id="IPR029526">
    <property type="entry name" value="PGBD"/>
</dbReference>
<feature type="domain" description="PiggyBac transposable element-derived protein" evidence="2">
    <location>
        <begin position="100"/>
        <end position="475"/>
    </location>
</feature>
<feature type="region of interest" description="Disordered" evidence="1">
    <location>
        <begin position="505"/>
        <end position="528"/>
    </location>
</feature>
<evidence type="ECO:0000259" key="2">
    <source>
        <dbReference type="Pfam" id="PF13843"/>
    </source>
</evidence>
<sequence length="613" mass="70463">MAAPIDPRRDRNVFQDFFDDFFADPDLDEVGEEAFYIDLQDVMLVGDIMDLDQAPNNRDFEADVQEGWSSERGEGATVNMPFDRETVLNVGEDFPENPQPLDFFRLFVGDEMIDLLVEQTNDYAQRKIDAGNLKPHSRLHRWLPVTLDEMKVFLSLVIATGLVIKPTIEEYWSQDEITSTPFFTKNMSLVRFQAILSHFHLVDNTRANRADPLYKLRPFFTHLRTQFVEVYTPEQDISFDEATCPWKGRLRFRVYNPAKPDKFGIKLYEACEAKSGYVISMDVYQGSTPRTNLCEALQLDEDLGTTTQVVLGLLAFGGLLDKGHRIFMDNYYTSPELFNELYLLNTYACGTVRTSRRGMPEAFKKQKRGADTIKLTQGQTIFRQAEHLLAVKHHDKRDVHMLSTVHLPQHSKLDKVNDNGDPIWKPLCIVDYIKNMGGVDTSDQVIKNYSVLRKTVKWWRKLFFYLFTVAMCNAYFLHRKFAGVSLSHHEFRKLLVRQLISSSPEAPKPVPRGRKAVNPPRRMIGTHRPTYNTATVSAKRQRPQRDCVACNPVRQNRAGFKRKQSAYQCEQCQVTLCIPHCFEVYHTRSDYQRVLGQQMGAAEGGPRDGAGDN</sequence>
<accession>A0AAN9G853</accession>
<dbReference type="AlphaFoldDB" id="A0AAN9G853"/>